<accession>A0A2W1B879</accession>
<organism evidence="1 2">
    <name type="scientific">Helicoverpa armigera</name>
    <name type="common">Cotton bollworm</name>
    <name type="synonym">Heliothis armigera</name>
    <dbReference type="NCBI Taxonomy" id="29058"/>
    <lineage>
        <taxon>Eukaryota</taxon>
        <taxon>Metazoa</taxon>
        <taxon>Ecdysozoa</taxon>
        <taxon>Arthropoda</taxon>
        <taxon>Hexapoda</taxon>
        <taxon>Insecta</taxon>
        <taxon>Pterygota</taxon>
        <taxon>Neoptera</taxon>
        <taxon>Endopterygota</taxon>
        <taxon>Lepidoptera</taxon>
        <taxon>Glossata</taxon>
        <taxon>Ditrysia</taxon>
        <taxon>Noctuoidea</taxon>
        <taxon>Noctuidae</taxon>
        <taxon>Heliothinae</taxon>
        <taxon>Helicoverpa</taxon>
    </lineage>
</organism>
<evidence type="ECO:0000313" key="2">
    <source>
        <dbReference type="Proteomes" id="UP000249218"/>
    </source>
</evidence>
<proteinExistence type="predicted"/>
<name>A0A2W1B879_HELAM</name>
<sequence length="106" mass="11772">MGKKKEWCSKRKRKAFLFEKGANLTKRRKQLLEQCSENVPMESSTCNKNKEMTASFLGNENDASSNYAELQNLLPANADTNDTNISQNGGIPAATVSILDNLVPYT</sequence>
<dbReference type="Proteomes" id="UP000249218">
    <property type="component" value="Unassembled WGS sequence"/>
</dbReference>
<protein>
    <submittedName>
        <fullName evidence="1">Uncharacterized protein</fullName>
    </submittedName>
</protein>
<reference evidence="1 2" key="1">
    <citation type="journal article" date="2017" name="BMC Biol.">
        <title>Genomic innovations, transcriptional plasticity and gene loss underlying the evolution and divergence of two highly polyphagous and invasive Helicoverpa pest species.</title>
        <authorList>
            <person name="Pearce S.L."/>
            <person name="Clarke D.F."/>
            <person name="East P.D."/>
            <person name="Elfekih S."/>
            <person name="Gordon K.H."/>
            <person name="Jermiin L.S."/>
            <person name="McGaughran A."/>
            <person name="Oakeshott J.G."/>
            <person name="Papanikolaou A."/>
            <person name="Perera O.P."/>
            <person name="Rane R.V."/>
            <person name="Richards S."/>
            <person name="Tay W.T."/>
            <person name="Walsh T.K."/>
            <person name="Anderson A."/>
            <person name="Anderson C.J."/>
            <person name="Asgari S."/>
            <person name="Board P.G."/>
            <person name="Bretschneider A."/>
            <person name="Campbell P.M."/>
            <person name="Chertemps T."/>
            <person name="Christeller J.T."/>
            <person name="Coppin C.W."/>
            <person name="Downes S.J."/>
            <person name="Duan G."/>
            <person name="Farnsworth C.A."/>
            <person name="Good R.T."/>
            <person name="Han L.B."/>
            <person name="Han Y.C."/>
            <person name="Hatje K."/>
            <person name="Horne I."/>
            <person name="Huang Y.P."/>
            <person name="Hughes D.S."/>
            <person name="Jacquin-Joly E."/>
            <person name="James W."/>
            <person name="Jhangiani S."/>
            <person name="Kollmar M."/>
            <person name="Kuwar S.S."/>
            <person name="Li S."/>
            <person name="Liu N.Y."/>
            <person name="Maibeche M.T."/>
            <person name="Miller J.R."/>
            <person name="Montagne N."/>
            <person name="Perry T."/>
            <person name="Qu J."/>
            <person name="Song S.V."/>
            <person name="Sutton G.G."/>
            <person name="Vogel H."/>
            <person name="Walenz B.P."/>
            <person name="Xu W."/>
            <person name="Zhang H.J."/>
            <person name="Zou Z."/>
            <person name="Batterham P."/>
            <person name="Edwards O.R."/>
            <person name="Feyereisen R."/>
            <person name="Gibbs R.A."/>
            <person name="Heckel D.G."/>
            <person name="McGrath A."/>
            <person name="Robin C."/>
            <person name="Scherer S.E."/>
            <person name="Worley K.C."/>
            <person name="Wu Y.D."/>
        </authorList>
    </citation>
    <scope>NUCLEOTIDE SEQUENCE [LARGE SCALE GENOMIC DNA]</scope>
    <source>
        <strain evidence="1">Harm_GR_Male_#8</strain>
        <tissue evidence="1">Whole organism</tissue>
    </source>
</reference>
<dbReference type="AlphaFoldDB" id="A0A2W1B879"/>
<keyword evidence="2" id="KW-1185">Reference proteome</keyword>
<dbReference type="EMBL" id="KZ150286">
    <property type="protein sequence ID" value="PZC71608.1"/>
    <property type="molecule type" value="Genomic_DNA"/>
</dbReference>
<evidence type="ECO:0000313" key="1">
    <source>
        <dbReference type="EMBL" id="PZC71608.1"/>
    </source>
</evidence>
<gene>
    <name evidence="1" type="primary">HaOG212886</name>
    <name evidence="1" type="ORF">B5X24_HaOG212886</name>
</gene>